<evidence type="ECO:0000256" key="5">
    <source>
        <dbReference type="RuleBase" id="RU003888"/>
    </source>
</evidence>
<dbReference type="GO" id="GO:0022625">
    <property type="term" value="C:cytosolic large ribosomal subunit"/>
    <property type="evidence" value="ECO:0007669"/>
    <property type="project" value="TreeGrafter"/>
</dbReference>
<evidence type="ECO:0000256" key="1">
    <source>
        <dbReference type="ARBA" id="ARBA00007320"/>
    </source>
</evidence>
<dbReference type="Gene3D" id="3.100.10.10">
    <property type="match status" value="1"/>
</dbReference>
<dbReference type="SUPFAM" id="SSF52080">
    <property type="entry name" value="Ribosomal proteins L15p and L18e"/>
    <property type="match status" value="1"/>
</dbReference>
<proteinExistence type="inferred from homology"/>
<keyword evidence="2 4" id="KW-0689">Ribosomal protein</keyword>
<dbReference type="Proteomes" id="UP000629098">
    <property type="component" value="Unassembled WGS sequence"/>
</dbReference>
<dbReference type="RefSeq" id="WP_190827071.1">
    <property type="nucleotide sequence ID" value="NZ_CAWPPI010000039.1"/>
</dbReference>
<dbReference type="GO" id="GO:0019843">
    <property type="term" value="F:rRNA binding"/>
    <property type="evidence" value="ECO:0007669"/>
    <property type="project" value="UniProtKB-UniRule"/>
</dbReference>
<dbReference type="NCBIfam" id="TIGR01071">
    <property type="entry name" value="rplO_bact"/>
    <property type="match status" value="1"/>
</dbReference>
<organism evidence="8 9">
    <name type="scientific">Iningainema tapete BLCC-T55</name>
    <dbReference type="NCBI Taxonomy" id="2748662"/>
    <lineage>
        <taxon>Bacteria</taxon>
        <taxon>Bacillati</taxon>
        <taxon>Cyanobacteriota</taxon>
        <taxon>Cyanophyceae</taxon>
        <taxon>Nostocales</taxon>
        <taxon>Scytonemataceae</taxon>
        <taxon>Iningainema tapete</taxon>
    </lineage>
</organism>
<feature type="domain" description="Large ribosomal subunit protein uL15/eL18" evidence="7">
    <location>
        <begin position="77"/>
        <end position="145"/>
    </location>
</feature>
<dbReference type="GO" id="GO:0006412">
    <property type="term" value="P:translation"/>
    <property type="evidence" value="ECO:0007669"/>
    <property type="project" value="UniProtKB-UniRule"/>
</dbReference>
<dbReference type="HAMAP" id="MF_01341">
    <property type="entry name" value="Ribosomal_uL15"/>
    <property type="match status" value="1"/>
</dbReference>
<dbReference type="GO" id="GO:0003735">
    <property type="term" value="F:structural constituent of ribosome"/>
    <property type="evidence" value="ECO:0007669"/>
    <property type="project" value="InterPro"/>
</dbReference>
<evidence type="ECO:0000313" key="8">
    <source>
        <dbReference type="EMBL" id="MBD2772481.1"/>
    </source>
</evidence>
<gene>
    <name evidence="4" type="primary">rplO</name>
    <name evidence="8" type="ORF">ICL16_10425</name>
</gene>
<feature type="compositionally biased region" description="Basic residues" evidence="6">
    <location>
        <begin position="10"/>
        <end position="20"/>
    </location>
</feature>
<comment type="caution">
    <text evidence="8">The sequence shown here is derived from an EMBL/GenBank/DDBJ whole genome shotgun (WGS) entry which is preliminary data.</text>
</comment>
<comment type="subunit">
    <text evidence="4">Part of the 50S ribosomal subunit.</text>
</comment>
<dbReference type="PANTHER" id="PTHR12934">
    <property type="entry name" value="50S RIBOSOMAL PROTEIN L15"/>
    <property type="match status" value="1"/>
</dbReference>
<evidence type="ECO:0000313" key="9">
    <source>
        <dbReference type="Proteomes" id="UP000629098"/>
    </source>
</evidence>
<dbReference type="InterPro" id="IPR021131">
    <property type="entry name" value="Ribosomal_uL15/eL18"/>
</dbReference>
<reference evidence="8" key="1">
    <citation type="submission" date="2020-09" db="EMBL/GenBank/DDBJ databases">
        <title>Iningainema tapete sp. nov. (Scytonemataceae, Cyanobacteria) from greenhouses in central Florida (USA) produces two types of nodularin with biosynthetic potential for microcystin-LR and anabaenopeptins.</title>
        <authorList>
            <person name="Berthold D.E."/>
            <person name="Lefler F.W."/>
            <person name="Huang I.-S."/>
            <person name="Abdulla H."/>
            <person name="Zimba P.V."/>
            <person name="Laughinghouse H.D. IV."/>
        </authorList>
    </citation>
    <scope>NUCLEOTIDE SEQUENCE</scope>
    <source>
        <strain evidence="8">BLCCT55</strain>
    </source>
</reference>
<keyword evidence="3 4" id="KW-0687">Ribonucleoprotein</keyword>
<dbReference type="InterPro" id="IPR030878">
    <property type="entry name" value="Ribosomal_uL15"/>
</dbReference>
<dbReference type="InterPro" id="IPR036227">
    <property type="entry name" value="Ribosomal_uL15/eL18_sf"/>
</dbReference>
<keyword evidence="4" id="KW-0699">rRNA-binding</keyword>
<dbReference type="PANTHER" id="PTHR12934:SF11">
    <property type="entry name" value="LARGE RIBOSOMAL SUBUNIT PROTEIN UL15M"/>
    <property type="match status" value="1"/>
</dbReference>
<keyword evidence="4" id="KW-0694">RNA-binding</keyword>
<dbReference type="Pfam" id="PF00828">
    <property type="entry name" value="Ribosomal_L27A"/>
    <property type="match status" value="1"/>
</dbReference>
<evidence type="ECO:0000256" key="4">
    <source>
        <dbReference type="HAMAP-Rule" id="MF_01341"/>
    </source>
</evidence>
<feature type="compositionally biased region" description="Gly residues" evidence="6">
    <location>
        <begin position="23"/>
        <end position="35"/>
    </location>
</feature>
<accession>A0A8J6XHS0</accession>
<keyword evidence="9" id="KW-1185">Reference proteome</keyword>
<sequence length="148" mass="15713">MRLNDVRPQKGSKKRRRRVGRGISAGQGASAGLGMRGQKSRSGSSTRPGFEGGQQPLYRRVPKLKGFPLVNRKNYTTINVEKLASLPADTEVTLTSLKQAGIITADRGPLKILGDGELNVPLKVQAAAFTVTARSKIEAAGGSCEVLA</sequence>
<evidence type="ECO:0000256" key="6">
    <source>
        <dbReference type="SAM" id="MobiDB-lite"/>
    </source>
</evidence>
<dbReference type="EMBL" id="JACXAE010000039">
    <property type="protein sequence ID" value="MBD2772481.1"/>
    <property type="molecule type" value="Genomic_DNA"/>
</dbReference>
<dbReference type="InterPro" id="IPR005749">
    <property type="entry name" value="Ribosomal_uL15_bac-type"/>
</dbReference>
<comment type="similarity">
    <text evidence="1 4 5">Belongs to the universal ribosomal protein uL15 family.</text>
</comment>
<evidence type="ECO:0000259" key="7">
    <source>
        <dbReference type="Pfam" id="PF00828"/>
    </source>
</evidence>
<dbReference type="PROSITE" id="PS00475">
    <property type="entry name" value="RIBOSOMAL_L15"/>
    <property type="match status" value="1"/>
</dbReference>
<dbReference type="InterPro" id="IPR001196">
    <property type="entry name" value="Ribosomal_uL15_CS"/>
</dbReference>
<protein>
    <recommendedName>
        <fullName evidence="4">Large ribosomal subunit protein uL15</fullName>
    </recommendedName>
</protein>
<dbReference type="AlphaFoldDB" id="A0A8J6XHS0"/>
<feature type="region of interest" description="Disordered" evidence="6">
    <location>
        <begin position="1"/>
        <end position="57"/>
    </location>
</feature>
<evidence type="ECO:0000256" key="2">
    <source>
        <dbReference type="ARBA" id="ARBA00022980"/>
    </source>
</evidence>
<name>A0A8J6XHS0_9CYAN</name>
<comment type="function">
    <text evidence="4">Binds to the 23S rRNA.</text>
</comment>
<evidence type="ECO:0000256" key="3">
    <source>
        <dbReference type="ARBA" id="ARBA00023274"/>
    </source>
</evidence>